<feature type="transmembrane region" description="Helical" evidence="6">
    <location>
        <begin position="170"/>
        <end position="189"/>
    </location>
</feature>
<protein>
    <submittedName>
        <fullName evidence="8">Polyamine transporter 1</fullName>
    </submittedName>
</protein>
<dbReference type="PANTHER" id="PTHR23502">
    <property type="entry name" value="MAJOR FACILITATOR SUPERFAMILY"/>
    <property type="match status" value="1"/>
</dbReference>
<dbReference type="InParanoid" id="C0NFI5"/>
<accession>C0NFI5</accession>
<evidence type="ECO:0000256" key="2">
    <source>
        <dbReference type="ARBA" id="ARBA00008335"/>
    </source>
</evidence>
<gene>
    <name evidence="8" type="ORF">HCBG_01651</name>
</gene>
<keyword evidence="3 6" id="KW-0812">Transmembrane</keyword>
<dbReference type="VEuPathDB" id="FungiDB:I7I50_00988"/>
<dbReference type="InterPro" id="IPR036259">
    <property type="entry name" value="MFS_trans_sf"/>
</dbReference>
<dbReference type="InterPro" id="IPR011701">
    <property type="entry name" value="MFS"/>
</dbReference>
<dbReference type="GO" id="GO:0042908">
    <property type="term" value="P:xenobiotic transport"/>
    <property type="evidence" value="ECO:0007669"/>
    <property type="project" value="UniProtKB-ARBA"/>
</dbReference>
<dbReference type="PANTHER" id="PTHR23502:SF7">
    <property type="entry name" value="DRUG_PROTON ANTIPORTER YHK8-RELATED"/>
    <property type="match status" value="1"/>
</dbReference>
<sequence>MSILYSLTRFFAQGSRPLSDGAVNTDNLGNACYAKRNSTHTIAQPQQNGGVQAFGEGGGAWEVVLLPITTNPIKRDDEDLEVHWDGQDDPANPRNFPLILRWSMVIIISLCSLCTICTSALYTMTYEQITVEFNCSRLTATLGLSLFILGLGVGPLFLAPLSEFYGRRPLYLVAMALFVLWLIPCATAQNIQTMLVARFFGGFSSSAFMTVAGGSISDLFSHDELQRPMMVYTATPFLGPIIGPVVGAFINQYTSWRWSFYFAIIWSSVLLIFMVLFMSETYHPVLLRHKAQRLRRETGRAYYAWIEKTDKSIATEVMWSFSRPLQLLLLEPMVTCLCVYTSIALGILYLFLDAFYAIFTNNYGFELYQVGLSFLGLLFGTVTSAATHPFWNWNYRRLVRKREASGGEPGAGEPEYRLPPAIASSILLPLGMFWFGWTTHGSIHWIVPIIGSGFFSAGVVLAFNGVLTFLVHAYPVYSASAMGANLILRSIFAAAFPIFGMQLYEKLGDQWATSLLGFVTVAMMPFPYGARLRAKSRWAARGHFKR</sequence>
<comment type="subcellular location">
    <subcellularLocation>
        <location evidence="1">Cell membrane</location>
        <topology evidence="1">Multi-pass membrane protein</topology>
    </subcellularLocation>
</comment>
<dbReference type="GO" id="GO:0140115">
    <property type="term" value="P:export across plasma membrane"/>
    <property type="evidence" value="ECO:0007669"/>
    <property type="project" value="UniProtKB-ARBA"/>
</dbReference>
<dbReference type="RefSeq" id="XP_045290486.1">
    <property type="nucleotide sequence ID" value="XM_045428700.1"/>
</dbReference>
<keyword evidence="9" id="KW-1185">Reference proteome</keyword>
<feature type="transmembrane region" description="Helical" evidence="6">
    <location>
        <begin position="229"/>
        <end position="250"/>
    </location>
</feature>
<dbReference type="GO" id="GO:0005886">
    <property type="term" value="C:plasma membrane"/>
    <property type="evidence" value="ECO:0007669"/>
    <property type="project" value="UniProtKB-SubCell"/>
</dbReference>
<feature type="transmembrane region" description="Helical" evidence="6">
    <location>
        <begin position="510"/>
        <end position="528"/>
    </location>
</feature>
<feature type="transmembrane region" description="Helical" evidence="6">
    <location>
        <begin position="195"/>
        <end position="217"/>
    </location>
</feature>
<feature type="transmembrane region" description="Helical" evidence="6">
    <location>
        <begin position="138"/>
        <end position="158"/>
    </location>
</feature>
<dbReference type="HOGENOM" id="CLU_008455_11_5_1"/>
<feature type="transmembrane region" description="Helical" evidence="6">
    <location>
        <begin position="328"/>
        <end position="352"/>
    </location>
</feature>
<feature type="transmembrane region" description="Helical" evidence="6">
    <location>
        <begin position="104"/>
        <end position="126"/>
    </location>
</feature>
<feature type="transmembrane region" description="Helical" evidence="6">
    <location>
        <begin position="443"/>
        <end position="474"/>
    </location>
</feature>
<feature type="transmembrane region" description="Helical" evidence="6">
    <location>
        <begin position="256"/>
        <end position="278"/>
    </location>
</feature>
<feature type="transmembrane region" description="Helical" evidence="6">
    <location>
        <begin position="372"/>
        <end position="395"/>
    </location>
</feature>
<organism evidence="8 9">
    <name type="scientific">Ajellomyces capsulatus (strain G186AR / H82 / ATCC MYA-2454 / RMSCC 2432)</name>
    <name type="common">Darling's disease fungus</name>
    <name type="synonym">Histoplasma capsulatum</name>
    <dbReference type="NCBI Taxonomy" id="447093"/>
    <lineage>
        <taxon>Eukaryota</taxon>
        <taxon>Fungi</taxon>
        <taxon>Dikarya</taxon>
        <taxon>Ascomycota</taxon>
        <taxon>Pezizomycotina</taxon>
        <taxon>Eurotiomycetes</taxon>
        <taxon>Eurotiomycetidae</taxon>
        <taxon>Onygenales</taxon>
        <taxon>Ajellomycetaceae</taxon>
        <taxon>Histoplasma</taxon>
    </lineage>
</organism>
<keyword evidence="5 6" id="KW-0472">Membrane</keyword>
<evidence type="ECO:0000256" key="1">
    <source>
        <dbReference type="ARBA" id="ARBA00004651"/>
    </source>
</evidence>
<dbReference type="FunCoup" id="C0NFI5">
    <property type="interactions" value="19"/>
</dbReference>
<comment type="similarity">
    <text evidence="2">Belongs to the major facilitator superfamily.</text>
</comment>
<evidence type="ECO:0000313" key="9">
    <source>
        <dbReference type="Proteomes" id="UP000001631"/>
    </source>
</evidence>
<evidence type="ECO:0000256" key="3">
    <source>
        <dbReference type="ARBA" id="ARBA00022692"/>
    </source>
</evidence>
<dbReference type="PROSITE" id="PS00216">
    <property type="entry name" value="SUGAR_TRANSPORT_1"/>
    <property type="match status" value="1"/>
</dbReference>
<feature type="domain" description="Major facilitator superfamily (MFS) profile" evidence="7">
    <location>
        <begin position="104"/>
        <end position="537"/>
    </location>
</feature>
<keyword evidence="4 6" id="KW-1133">Transmembrane helix</keyword>
<dbReference type="CDD" id="cd17323">
    <property type="entry name" value="MFS_Tpo1_MDR_like"/>
    <property type="match status" value="1"/>
</dbReference>
<dbReference type="FunFam" id="1.20.1250.20:FF:000082">
    <property type="entry name" value="MFS multidrug transporter, putative"/>
    <property type="match status" value="1"/>
</dbReference>
<dbReference type="InterPro" id="IPR020846">
    <property type="entry name" value="MFS_dom"/>
</dbReference>
<evidence type="ECO:0000256" key="5">
    <source>
        <dbReference type="ARBA" id="ARBA00023136"/>
    </source>
</evidence>
<evidence type="ECO:0000256" key="4">
    <source>
        <dbReference type="ARBA" id="ARBA00022989"/>
    </source>
</evidence>
<dbReference type="Proteomes" id="UP000001631">
    <property type="component" value="Unassembled WGS sequence"/>
</dbReference>
<dbReference type="Pfam" id="PF07690">
    <property type="entry name" value="MFS_1"/>
    <property type="match status" value="1"/>
</dbReference>
<dbReference type="STRING" id="447093.C0NFI5"/>
<dbReference type="GeneID" id="69034667"/>
<evidence type="ECO:0000256" key="6">
    <source>
        <dbReference type="SAM" id="Phobius"/>
    </source>
</evidence>
<dbReference type="InterPro" id="IPR005829">
    <property type="entry name" value="Sugar_transporter_CS"/>
</dbReference>
<dbReference type="Gene3D" id="1.20.1250.20">
    <property type="entry name" value="MFS general substrate transporter like domains"/>
    <property type="match status" value="1"/>
</dbReference>
<reference evidence="8" key="1">
    <citation type="submission" date="2009-02" db="EMBL/GenBank/DDBJ databases">
        <title>The Genome Sequence of Ajellomyces capsulatus strain G186AR.</title>
        <authorList>
            <consortium name="The Broad Institute Genome Sequencing Platform"/>
            <person name="Champion M."/>
            <person name="Cuomo C."/>
            <person name="Ma L.-J."/>
            <person name="Henn M.R."/>
            <person name="Sil A."/>
            <person name="Goldman B."/>
            <person name="Young S.K."/>
            <person name="Kodira C.D."/>
            <person name="Zeng Q."/>
            <person name="Koehrsen M."/>
            <person name="Alvarado L."/>
            <person name="Berlin A."/>
            <person name="Borenstein D."/>
            <person name="Chen Z."/>
            <person name="Engels R."/>
            <person name="Freedman E."/>
            <person name="Gellesch M."/>
            <person name="Goldberg J."/>
            <person name="Griggs A."/>
            <person name="Gujja S."/>
            <person name="Heiman D."/>
            <person name="Hepburn T."/>
            <person name="Howarth C."/>
            <person name="Jen D."/>
            <person name="Larson L."/>
            <person name="Lewis B."/>
            <person name="Mehta T."/>
            <person name="Park D."/>
            <person name="Pearson M."/>
            <person name="Roberts A."/>
            <person name="Saif S."/>
            <person name="Shea T."/>
            <person name="Shenoy N."/>
            <person name="Sisk P."/>
            <person name="Stolte C."/>
            <person name="Sykes S."/>
            <person name="Walk T."/>
            <person name="White J."/>
            <person name="Yandava C."/>
            <person name="Klein B."/>
            <person name="McEwen J.G."/>
            <person name="Puccia R."/>
            <person name="Goldman G.H."/>
            <person name="Felipe M.S."/>
            <person name="Nino-Vega G."/>
            <person name="San-Blas G."/>
            <person name="Taylor J."/>
            <person name="Mendoza L."/>
            <person name="Galagan J."/>
            <person name="Nusbaum C."/>
            <person name="Birren B."/>
        </authorList>
    </citation>
    <scope>NUCLEOTIDE SEQUENCE</scope>
    <source>
        <strain evidence="8">G186AR</strain>
    </source>
</reference>
<dbReference type="GO" id="GO:0022857">
    <property type="term" value="F:transmembrane transporter activity"/>
    <property type="evidence" value="ECO:0007669"/>
    <property type="project" value="InterPro"/>
</dbReference>
<dbReference type="EMBL" id="GG663364">
    <property type="protein sequence ID" value="EEH10006.1"/>
    <property type="molecule type" value="Genomic_DNA"/>
</dbReference>
<evidence type="ECO:0000259" key="7">
    <source>
        <dbReference type="PROSITE" id="PS50850"/>
    </source>
</evidence>
<dbReference type="AlphaFoldDB" id="C0NFI5"/>
<dbReference type="PROSITE" id="PS50850">
    <property type="entry name" value="MFS"/>
    <property type="match status" value="1"/>
</dbReference>
<evidence type="ECO:0000313" key="8">
    <source>
        <dbReference type="EMBL" id="EEH10006.1"/>
    </source>
</evidence>
<dbReference type="SUPFAM" id="SSF103473">
    <property type="entry name" value="MFS general substrate transporter"/>
    <property type="match status" value="1"/>
</dbReference>
<proteinExistence type="inferred from homology"/>
<name>C0NFI5_AJECG</name>